<protein>
    <recommendedName>
        <fullName evidence="5">Pyrroloquinoline-quinone binding quinoprotein</fullName>
    </recommendedName>
</protein>
<dbReference type="PROSITE" id="PS51257">
    <property type="entry name" value="PROKAR_LIPOPROTEIN"/>
    <property type="match status" value="1"/>
</dbReference>
<sequence length="434" mass="46047">MTQRALRAMAAAGIAALLATTAACGSEDPEGKVDDKAEEAAEAAEEDGGADAPGLPDYDPPVKFAEEPVIVPSTDKAIQRHTGRVLGGFRYVYAAPIDVLPGSLTVTSVATGETMESWDVPKLGEGGELDGSVYAIDETSDGVVAVTAGVARVEGTGSQPDSDVLRASAVGAEDGSEVWSTELDITDMVDSGRASIGLIQADGQRMLLRVGNANAYSEAVVLSMEDGSFRQVDSDFKAQGLHGDVVTGQVAHEKHDDRYQAYRGEDASTGDEVWTYPYPEPLDRAEVDFGDRFIVVEVDNWAAEEEVEYAVLNVADGEVVMTWSEKAGSDCVDDMADSLVCIREEKGEKSLVSYDIASGEERWRWEDGDSRKVPDHLYAGRNGAVYIGYTVEGKTVAIDGESGDDLSGDIPFKLAEVGQGYAVSAASEVYLAEG</sequence>
<proteinExistence type="predicted"/>
<feature type="compositionally biased region" description="Acidic residues" evidence="1">
    <location>
        <begin position="40"/>
        <end position="49"/>
    </location>
</feature>
<evidence type="ECO:0008006" key="5">
    <source>
        <dbReference type="Google" id="ProtNLM"/>
    </source>
</evidence>
<dbReference type="Proteomes" id="UP001595823">
    <property type="component" value="Unassembled WGS sequence"/>
</dbReference>
<evidence type="ECO:0000313" key="3">
    <source>
        <dbReference type="EMBL" id="MFC4334441.1"/>
    </source>
</evidence>
<dbReference type="Gene3D" id="2.130.10.10">
    <property type="entry name" value="YVTN repeat-like/Quinoprotein amine dehydrogenase"/>
    <property type="match status" value="1"/>
</dbReference>
<keyword evidence="2" id="KW-0732">Signal</keyword>
<feature type="compositionally biased region" description="Basic and acidic residues" evidence="1">
    <location>
        <begin position="29"/>
        <end position="39"/>
    </location>
</feature>
<evidence type="ECO:0000256" key="1">
    <source>
        <dbReference type="SAM" id="MobiDB-lite"/>
    </source>
</evidence>
<accession>A0ABV8TUI9</accession>
<keyword evidence="4" id="KW-1185">Reference proteome</keyword>
<feature type="signal peptide" evidence="2">
    <location>
        <begin position="1"/>
        <end position="25"/>
    </location>
</feature>
<dbReference type="RefSeq" id="WP_380618202.1">
    <property type="nucleotide sequence ID" value="NZ_JBHSDK010000005.1"/>
</dbReference>
<feature type="region of interest" description="Disordered" evidence="1">
    <location>
        <begin position="24"/>
        <end position="61"/>
    </location>
</feature>
<evidence type="ECO:0000313" key="4">
    <source>
        <dbReference type="Proteomes" id="UP001595823"/>
    </source>
</evidence>
<feature type="chain" id="PRO_5046163368" description="Pyrroloquinoline-quinone binding quinoprotein" evidence="2">
    <location>
        <begin position="26"/>
        <end position="434"/>
    </location>
</feature>
<organism evidence="3 4">
    <name type="scientific">Salininema proteolyticum</name>
    <dbReference type="NCBI Taxonomy" id="1607685"/>
    <lineage>
        <taxon>Bacteria</taxon>
        <taxon>Bacillati</taxon>
        <taxon>Actinomycetota</taxon>
        <taxon>Actinomycetes</taxon>
        <taxon>Glycomycetales</taxon>
        <taxon>Glycomycetaceae</taxon>
        <taxon>Salininema</taxon>
    </lineage>
</organism>
<name>A0ABV8TUI9_9ACTN</name>
<dbReference type="EMBL" id="JBHSDK010000005">
    <property type="protein sequence ID" value="MFC4334441.1"/>
    <property type="molecule type" value="Genomic_DNA"/>
</dbReference>
<dbReference type="InterPro" id="IPR011047">
    <property type="entry name" value="Quinoprotein_ADH-like_sf"/>
</dbReference>
<reference evidence="4" key="1">
    <citation type="journal article" date="2019" name="Int. J. Syst. Evol. Microbiol.">
        <title>The Global Catalogue of Microorganisms (GCM) 10K type strain sequencing project: providing services to taxonomists for standard genome sequencing and annotation.</title>
        <authorList>
            <consortium name="The Broad Institute Genomics Platform"/>
            <consortium name="The Broad Institute Genome Sequencing Center for Infectious Disease"/>
            <person name="Wu L."/>
            <person name="Ma J."/>
        </authorList>
    </citation>
    <scope>NUCLEOTIDE SEQUENCE [LARGE SCALE GENOMIC DNA]</scope>
    <source>
        <strain evidence="4">IBRC-M 10908</strain>
    </source>
</reference>
<evidence type="ECO:0000256" key="2">
    <source>
        <dbReference type="SAM" id="SignalP"/>
    </source>
</evidence>
<dbReference type="InterPro" id="IPR015943">
    <property type="entry name" value="WD40/YVTN_repeat-like_dom_sf"/>
</dbReference>
<gene>
    <name evidence="3" type="ORF">ACFPET_04420</name>
</gene>
<dbReference type="SUPFAM" id="SSF50998">
    <property type="entry name" value="Quinoprotein alcohol dehydrogenase-like"/>
    <property type="match status" value="1"/>
</dbReference>
<comment type="caution">
    <text evidence="3">The sequence shown here is derived from an EMBL/GenBank/DDBJ whole genome shotgun (WGS) entry which is preliminary data.</text>
</comment>